<dbReference type="KEGG" id="saqu:EJC51_17995"/>
<gene>
    <name evidence="3" type="ORF">EJC51_17995</name>
</gene>
<name>A0A3S9I0D1_9ACTN</name>
<dbReference type="InterPro" id="IPR004942">
    <property type="entry name" value="Roadblock/LAMTOR2_dom"/>
</dbReference>
<dbReference type="PANTHER" id="PTHR36222:SF1">
    <property type="entry name" value="SERINE PROTEASE INHIBITOR RV3364C"/>
    <property type="match status" value="1"/>
</dbReference>
<reference evidence="3 4" key="1">
    <citation type="submission" date="2018-12" db="EMBL/GenBank/DDBJ databases">
        <authorList>
            <person name="Li K."/>
        </authorList>
    </citation>
    <scope>NUCLEOTIDE SEQUENCE [LARGE SCALE GENOMIC DNA]</scope>
    <source>
        <strain evidence="4">CR22</strain>
    </source>
</reference>
<evidence type="ECO:0000259" key="2">
    <source>
        <dbReference type="SMART" id="SM00960"/>
    </source>
</evidence>
<protein>
    <submittedName>
        <fullName evidence="3">Roadblock/LC7 domain-containing protein</fullName>
    </submittedName>
</protein>
<dbReference type="Pfam" id="PF03259">
    <property type="entry name" value="Robl_LC7"/>
    <property type="match status" value="1"/>
</dbReference>
<sequence>MSVRRLPSQRPPPSHSRRRIRPSSAISPRACIARNRPRKTAKRDPRRGARADPRSAPHTSFVPGFAPGHQSVPRTEIRRIGMTTDSKAVQPDVVVDELLNDLAQLPDVTGVLLGSQDGLRLAHAGPSMDGTMADRLAAVINGLYSIAHGVDDGEGRVEQVLIRKSSFLLFIMSAGSPPSVVARKAGRDPKKVESVLGVLTNTRADEGAVGFAMVDLIKRMGELLATEARVGEAPSGDGQ</sequence>
<dbReference type="PANTHER" id="PTHR36222">
    <property type="entry name" value="SERINE PROTEASE INHIBITOR RV3364C"/>
    <property type="match status" value="1"/>
</dbReference>
<organism evidence="3 4">
    <name type="scientific">Streptomyces aquilus</name>
    <dbReference type="NCBI Taxonomy" id="2548456"/>
    <lineage>
        <taxon>Bacteria</taxon>
        <taxon>Bacillati</taxon>
        <taxon>Actinomycetota</taxon>
        <taxon>Actinomycetes</taxon>
        <taxon>Kitasatosporales</taxon>
        <taxon>Streptomycetaceae</taxon>
        <taxon>Streptomyces</taxon>
    </lineage>
</organism>
<proteinExistence type="predicted"/>
<dbReference type="SUPFAM" id="SSF103196">
    <property type="entry name" value="Roadblock/LC7 domain"/>
    <property type="match status" value="1"/>
</dbReference>
<dbReference type="SMART" id="SM00960">
    <property type="entry name" value="Robl_LC7"/>
    <property type="match status" value="1"/>
</dbReference>
<dbReference type="InterPro" id="IPR053141">
    <property type="entry name" value="Mycobact_SerProt_Inhib_Rv3364c"/>
</dbReference>
<evidence type="ECO:0000313" key="3">
    <source>
        <dbReference type="EMBL" id="AZP17825.1"/>
    </source>
</evidence>
<feature type="region of interest" description="Disordered" evidence="1">
    <location>
        <begin position="1"/>
        <end position="71"/>
    </location>
</feature>
<feature type="domain" description="Roadblock/LAMTOR2" evidence="2">
    <location>
        <begin position="95"/>
        <end position="200"/>
    </location>
</feature>
<evidence type="ECO:0000313" key="4">
    <source>
        <dbReference type="Proteomes" id="UP000280197"/>
    </source>
</evidence>
<dbReference type="EMBL" id="CP034463">
    <property type="protein sequence ID" value="AZP17825.1"/>
    <property type="molecule type" value="Genomic_DNA"/>
</dbReference>
<feature type="compositionally biased region" description="Basic and acidic residues" evidence="1">
    <location>
        <begin position="42"/>
        <end position="55"/>
    </location>
</feature>
<dbReference type="AlphaFoldDB" id="A0A3S9I0D1"/>
<evidence type="ECO:0000256" key="1">
    <source>
        <dbReference type="SAM" id="MobiDB-lite"/>
    </source>
</evidence>
<keyword evidence="4" id="KW-1185">Reference proteome</keyword>
<accession>A0A3S9I0D1</accession>
<dbReference type="Gene3D" id="3.30.450.30">
    <property type="entry name" value="Dynein light chain 2a, cytoplasmic"/>
    <property type="match status" value="1"/>
</dbReference>
<dbReference type="Proteomes" id="UP000280197">
    <property type="component" value="Chromosome"/>
</dbReference>